<name>A0A1V4HRI4_9BACL</name>
<sequence>MMNKKHSIECFLSFSSGNPHINWKSILEIAVGVYYYEFIRLLSKFIFTKKINDFSLDNVYFLRKR</sequence>
<evidence type="ECO:0000313" key="2">
    <source>
        <dbReference type="Proteomes" id="UP000190626"/>
    </source>
</evidence>
<proteinExistence type="predicted"/>
<dbReference type="EMBL" id="MBTG01000003">
    <property type="protein sequence ID" value="OPH60903.1"/>
    <property type="molecule type" value="Genomic_DNA"/>
</dbReference>
<comment type="caution">
    <text evidence="1">The sequence shown here is derived from an EMBL/GenBank/DDBJ whole genome shotgun (WGS) entry which is preliminary data.</text>
</comment>
<gene>
    <name evidence="1" type="ORF">BC351_17090</name>
</gene>
<keyword evidence="2" id="KW-1185">Reference proteome</keyword>
<dbReference type="AlphaFoldDB" id="A0A1V4HRI4"/>
<evidence type="ECO:0000313" key="1">
    <source>
        <dbReference type="EMBL" id="OPH60903.1"/>
    </source>
</evidence>
<dbReference type="Proteomes" id="UP000190626">
    <property type="component" value="Unassembled WGS sequence"/>
</dbReference>
<dbReference type="STRING" id="1469647.BC351_17090"/>
<reference evidence="2" key="1">
    <citation type="submission" date="2016-07" db="EMBL/GenBank/DDBJ databases">
        <authorList>
            <person name="Florea S."/>
            <person name="Webb J.S."/>
            <person name="Jaromczyk J."/>
            <person name="Schardl C.L."/>
        </authorList>
    </citation>
    <scope>NUCLEOTIDE SEQUENCE [LARGE SCALE GENOMIC DNA]</scope>
    <source>
        <strain evidence="2">CY1</strain>
    </source>
</reference>
<organism evidence="1 2">
    <name type="scientific">Paenibacillus ferrarius</name>
    <dbReference type="NCBI Taxonomy" id="1469647"/>
    <lineage>
        <taxon>Bacteria</taxon>
        <taxon>Bacillati</taxon>
        <taxon>Bacillota</taxon>
        <taxon>Bacilli</taxon>
        <taxon>Bacillales</taxon>
        <taxon>Paenibacillaceae</taxon>
        <taxon>Paenibacillus</taxon>
    </lineage>
</organism>
<protein>
    <submittedName>
        <fullName evidence="1">Uncharacterized protein</fullName>
    </submittedName>
</protein>
<accession>A0A1V4HRI4</accession>